<dbReference type="SUPFAM" id="SSF88946">
    <property type="entry name" value="Sigma2 domain of RNA polymerase sigma factors"/>
    <property type="match status" value="1"/>
</dbReference>
<dbReference type="Pfam" id="PF04542">
    <property type="entry name" value="Sigma70_r2"/>
    <property type="match status" value="1"/>
</dbReference>
<dbReference type="SUPFAM" id="SSF88659">
    <property type="entry name" value="Sigma3 and sigma4 domains of RNA polymerase sigma factors"/>
    <property type="match status" value="1"/>
</dbReference>
<proteinExistence type="inferred from homology"/>
<dbReference type="CDD" id="cd06171">
    <property type="entry name" value="Sigma70_r4"/>
    <property type="match status" value="1"/>
</dbReference>
<accession>A0A7W9J227</accession>
<dbReference type="Pfam" id="PF08281">
    <property type="entry name" value="Sigma70_r4_2"/>
    <property type="match status" value="1"/>
</dbReference>
<dbReference type="InterPro" id="IPR039425">
    <property type="entry name" value="RNA_pol_sigma-70-like"/>
</dbReference>
<reference evidence="8 9" key="1">
    <citation type="submission" date="2020-08" db="EMBL/GenBank/DDBJ databases">
        <title>Sequencing the genomes of 1000 actinobacteria strains.</title>
        <authorList>
            <person name="Klenk H.-P."/>
        </authorList>
    </citation>
    <scope>NUCLEOTIDE SEQUENCE [LARGE SCALE GENOMIC DNA]</scope>
    <source>
        <strain evidence="8 9">DSM 28967</strain>
    </source>
</reference>
<dbReference type="NCBIfam" id="TIGR02937">
    <property type="entry name" value="sigma70-ECF"/>
    <property type="match status" value="1"/>
</dbReference>
<dbReference type="Gene3D" id="1.10.1740.10">
    <property type="match status" value="1"/>
</dbReference>
<evidence type="ECO:0000256" key="4">
    <source>
        <dbReference type="ARBA" id="ARBA00023125"/>
    </source>
</evidence>
<evidence type="ECO:0000256" key="1">
    <source>
        <dbReference type="ARBA" id="ARBA00010641"/>
    </source>
</evidence>
<keyword evidence="9" id="KW-1185">Reference proteome</keyword>
<evidence type="ECO:0000313" key="9">
    <source>
        <dbReference type="Proteomes" id="UP000549971"/>
    </source>
</evidence>
<dbReference type="InterPro" id="IPR013249">
    <property type="entry name" value="RNA_pol_sigma70_r4_t2"/>
</dbReference>
<dbReference type="Gene3D" id="1.10.10.10">
    <property type="entry name" value="Winged helix-like DNA-binding domain superfamily/Winged helix DNA-binding domain"/>
    <property type="match status" value="1"/>
</dbReference>
<evidence type="ECO:0000256" key="2">
    <source>
        <dbReference type="ARBA" id="ARBA00023015"/>
    </source>
</evidence>
<keyword evidence="3" id="KW-0731">Sigma factor</keyword>
<evidence type="ECO:0000256" key="3">
    <source>
        <dbReference type="ARBA" id="ARBA00023082"/>
    </source>
</evidence>
<keyword evidence="4" id="KW-0238">DNA-binding</keyword>
<feature type="domain" description="RNA polymerase sigma-70 region 2" evidence="6">
    <location>
        <begin position="34"/>
        <end position="91"/>
    </location>
</feature>
<dbReference type="PANTHER" id="PTHR43133">
    <property type="entry name" value="RNA POLYMERASE ECF-TYPE SIGMA FACTO"/>
    <property type="match status" value="1"/>
</dbReference>
<sequence>MMLSLGRSRTHPPPVAERESAITRLYEEQWAGMVRLALLMLGDRASAEDAVQESFTAVYRRWDKIKDGTRVEAYLRSAVLNTSRSVLRRRKLAVLHRPPVDPPVWSAESQAMLGEDRREVLAALATLPARRREVLVMRFYLHLSDADIALTLGITEVSVRSTISRALKALGAKLKEDR</sequence>
<dbReference type="InterPro" id="IPR014284">
    <property type="entry name" value="RNA_pol_sigma-70_dom"/>
</dbReference>
<dbReference type="GO" id="GO:0016987">
    <property type="term" value="F:sigma factor activity"/>
    <property type="evidence" value="ECO:0007669"/>
    <property type="project" value="UniProtKB-KW"/>
</dbReference>
<dbReference type="PANTHER" id="PTHR43133:SF50">
    <property type="entry name" value="ECF RNA POLYMERASE SIGMA FACTOR SIGM"/>
    <property type="match status" value="1"/>
</dbReference>
<dbReference type="Proteomes" id="UP000549971">
    <property type="component" value="Unassembled WGS sequence"/>
</dbReference>
<keyword evidence="2" id="KW-0805">Transcription regulation</keyword>
<dbReference type="GO" id="GO:0006352">
    <property type="term" value="P:DNA-templated transcription initiation"/>
    <property type="evidence" value="ECO:0007669"/>
    <property type="project" value="InterPro"/>
</dbReference>
<dbReference type="InterPro" id="IPR013325">
    <property type="entry name" value="RNA_pol_sigma_r2"/>
</dbReference>
<dbReference type="RefSeq" id="WP_238355956.1">
    <property type="nucleotide sequence ID" value="NZ_JACHMY010000001.1"/>
</dbReference>
<name>A0A7W9J227_9ACTN</name>
<dbReference type="GO" id="GO:0003677">
    <property type="term" value="F:DNA binding"/>
    <property type="evidence" value="ECO:0007669"/>
    <property type="project" value="UniProtKB-KW"/>
</dbReference>
<evidence type="ECO:0000313" key="8">
    <source>
        <dbReference type="EMBL" id="MBB5833680.1"/>
    </source>
</evidence>
<keyword evidence="5" id="KW-0804">Transcription</keyword>
<comment type="caution">
    <text evidence="8">The sequence shown here is derived from an EMBL/GenBank/DDBJ whole genome shotgun (WGS) entry which is preliminary data.</text>
</comment>
<comment type="similarity">
    <text evidence="1">Belongs to the sigma-70 factor family. ECF subfamily.</text>
</comment>
<evidence type="ECO:0000256" key="5">
    <source>
        <dbReference type="ARBA" id="ARBA00023163"/>
    </source>
</evidence>
<protein>
    <submittedName>
        <fullName evidence="8">RNA polymerase sigma-70 factor (Sigma-E family)</fullName>
    </submittedName>
</protein>
<gene>
    <name evidence="8" type="ORF">HDA39_000414</name>
</gene>
<dbReference type="InterPro" id="IPR013324">
    <property type="entry name" value="RNA_pol_sigma_r3/r4-like"/>
</dbReference>
<organism evidence="8 9">
    <name type="scientific">Kribbella italica</name>
    <dbReference type="NCBI Taxonomy" id="1540520"/>
    <lineage>
        <taxon>Bacteria</taxon>
        <taxon>Bacillati</taxon>
        <taxon>Actinomycetota</taxon>
        <taxon>Actinomycetes</taxon>
        <taxon>Propionibacteriales</taxon>
        <taxon>Kribbellaceae</taxon>
        <taxon>Kribbella</taxon>
    </lineage>
</organism>
<dbReference type="InterPro" id="IPR036388">
    <property type="entry name" value="WH-like_DNA-bd_sf"/>
</dbReference>
<dbReference type="AlphaFoldDB" id="A0A7W9J227"/>
<evidence type="ECO:0000259" key="6">
    <source>
        <dbReference type="Pfam" id="PF04542"/>
    </source>
</evidence>
<dbReference type="EMBL" id="JACHMY010000001">
    <property type="protein sequence ID" value="MBB5833680.1"/>
    <property type="molecule type" value="Genomic_DNA"/>
</dbReference>
<feature type="domain" description="RNA polymerase sigma factor 70 region 4 type 2" evidence="7">
    <location>
        <begin position="118"/>
        <end position="170"/>
    </location>
</feature>
<evidence type="ECO:0000259" key="7">
    <source>
        <dbReference type="Pfam" id="PF08281"/>
    </source>
</evidence>
<dbReference type="InterPro" id="IPR007627">
    <property type="entry name" value="RNA_pol_sigma70_r2"/>
</dbReference>